<keyword evidence="5" id="KW-0539">Nucleus</keyword>
<dbReference type="GO" id="GO:0003677">
    <property type="term" value="F:DNA binding"/>
    <property type="evidence" value="ECO:0007669"/>
    <property type="project" value="UniProtKB-KW"/>
</dbReference>
<evidence type="ECO:0008006" key="9">
    <source>
        <dbReference type="Google" id="ProtNLM"/>
    </source>
</evidence>
<gene>
    <name evidence="7" type="ORF">Fmac_016544</name>
</gene>
<keyword evidence="8" id="KW-1185">Reference proteome</keyword>
<dbReference type="AlphaFoldDB" id="A0ABD1MHR5"/>
<keyword evidence="2" id="KW-0805">Transcription regulation</keyword>
<reference evidence="7 8" key="1">
    <citation type="submission" date="2024-08" db="EMBL/GenBank/DDBJ databases">
        <title>Insights into the chromosomal genome structure of Flemingia macrophylla.</title>
        <authorList>
            <person name="Ding Y."/>
            <person name="Zhao Y."/>
            <person name="Bi W."/>
            <person name="Wu M."/>
            <person name="Zhao G."/>
            <person name="Gong Y."/>
            <person name="Li W."/>
            <person name="Zhang P."/>
        </authorList>
    </citation>
    <scope>NUCLEOTIDE SEQUENCE [LARGE SCALE GENOMIC DNA]</scope>
    <source>
        <strain evidence="7">DYQJB</strain>
        <tissue evidence="7">Leaf</tissue>
    </source>
</reference>
<evidence type="ECO:0000256" key="5">
    <source>
        <dbReference type="ARBA" id="ARBA00023242"/>
    </source>
</evidence>
<accession>A0ABD1MHR5</accession>
<protein>
    <recommendedName>
        <fullName evidence="9">B3 domain-containing protein</fullName>
    </recommendedName>
</protein>
<dbReference type="PANTHER" id="PTHR34269">
    <property type="entry name" value="TRANSCRIPTION FACTOR B3-DOMAIN FAMILY-RELATED"/>
    <property type="match status" value="1"/>
</dbReference>
<dbReference type="EMBL" id="JBGMDY010000005">
    <property type="protein sequence ID" value="KAL2335331.1"/>
    <property type="molecule type" value="Genomic_DNA"/>
</dbReference>
<keyword evidence="3" id="KW-0238">DNA-binding</keyword>
<name>A0ABD1MHR5_9FABA</name>
<evidence type="ECO:0000256" key="1">
    <source>
        <dbReference type="ARBA" id="ARBA00004123"/>
    </source>
</evidence>
<comment type="caution">
    <text evidence="7">The sequence shown here is derived from an EMBL/GenBank/DDBJ whole genome shotgun (WGS) entry which is preliminary data.</text>
</comment>
<sequence length="175" mass="20621">MAASRKGKQKIAEDKAKKETEEDEEARRQIAIYMLKKFPGVASADHDTKLQVLEECLDEMTEEAEEEHQEVKDEDLWKIRVPLQRCDMNNKVVLCGSDSEDESEGKPYDFDVWDVDTQTKHSLRLVQGKKSVVFTGNWNKDFLKRRELNLYDIVGFYWDEKHKRYNFSVLLRDTL</sequence>
<feature type="compositionally biased region" description="Basic and acidic residues" evidence="6">
    <location>
        <begin position="10"/>
        <end position="25"/>
    </location>
</feature>
<evidence type="ECO:0000256" key="6">
    <source>
        <dbReference type="SAM" id="MobiDB-lite"/>
    </source>
</evidence>
<evidence type="ECO:0000256" key="3">
    <source>
        <dbReference type="ARBA" id="ARBA00023125"/>
    </source>
</evidence>
<evidence type="ECO:0000313" key="8">
    <source>
        <dbReference type="Proteomes" id="UP001603857"/>
    </source>
</evidence>
<evidence type="ECO:0000313" key="7">
    <source>
        <dbReference type="EMBL" id="KAL2335331.1"/>
    </source>
</evidence>
<keyword evidence="4" id="KW-0804">Transcription</keyword>
<dbReference type="Proteomes" id="UP001603857">
    <property type="component" value="Unassembled WGS sequence"/>
</dbReference>
<dbReference type="InterPro" id="IPR051442">
    <property type="entry name" value="B3_domain"/>
</dbReference>
<feature type="region of interest" description="Disordered" evidence="6">
    <location>
        <begin position="1"/>
        <end position="25"/>
    </location>
</feature>
<evidence type="ECO:0000256" key="4">
    <source>
        <dbReference type="ARBA" id="ARBA00023163"/>
    </source>
</evidence>
<dbReference type="PANTHER" id="PTHR34269:SF19">
    <property type="match status" value="1"/>
</dbReference>
<dbReference type="GO" id="GO:0005634">
    <property type="term" value="C:nucleus"/>
    <property type="evidence" value="ECO:0007669"/>
    <property type="project" value="UniProtKB-SubCell"/>
</dbReference>
<dbReference type="InterPro" id="IPR015300">
    <property type="entry name" value="DNA-bd_pseudobarrel_sf"/>
</dbReference>
<evidence type="ECO:0000256" key="2">
    <source>
        <dbReference type="ARBA" id="ARBA00023015"/>
    </source>
</evidence>
<comment type="subcellular location">
    <subcellularLocation>
        <location evidence="1">Nucleus</location>
    </subcellularLocation>
</comment>
<dbReference type="Gene3D" id="2.40.330.10">
    <property type="entry name" value="DNA-binding pseudobarrel domain"/>
    <property type="match status" value="1"/>
</dbReference>
<organism evidence="7 8">
    <name type="scientific">Flemingia macrophylla</name>
    <dbReference type="NCBI Taxonomy" id="520843"/>
    <lineage>
        <taxon>Eukaryota</taxon>
        <taxon>Viridiplantae</taxon>
        <taxon>Streptophyta</taxon>
        <taxon>Embryophyta</taxon>
        <taxon>Tracheophyta</taxon>
        <taxon>Spermatophyta</taxon>
        <taxon>Magnoliopsida</taxon>
        <taxon>eudicotyledons</taxon>
        <taxon>Gunneridae</taxon>
        <taxon>Pentapetalae</taxon>
        <taxon>rosids</taxon>
        <taxon>fabids</taxon>
        <taxon>Fabales</taxon>
        <taxon>Fabaceae</taxon>
        <taxon>Papilionoideae</taxon>
        <taxon>50 kb inversion clade</taxon>
        <taxon>NPAAA clade</taxon>
        <taxon>indigoferoid/millettioid clade</taxon>
        <taxon>Phaseoleae</taxon>
        <taxon>Flemingia</taxon>
    </lineage>
</organism>
<proteinExistence type="predicted"/>